<protein>
    <recommendedName>
        <fullName evidence="9">Phytosulfokine</fullName>
    </recommendedName>
    <component>
        <recommendedName>
            <fullName evidence="9">Phytosulfokine-alpha</fullName>
            <shortName evidence="9">PSK-alpha</shortName>
            <shortName evidence="9">Phytosulfokine-a</shortName>
        </recommendedName>
    </component>
    <component>
        <recommendedName>
            <fullName evidence="9">Phytosulfokine-beta</fullName>
            <shortName evidence="9">PSK-beta</shortName>
            <shortName evidence="9">Phytosulfokine-b</shortName>
        </recommendedName>
    </component>
</protein>
<evidence type="ECO:0000256" key="8">
    <source>
        <dbReference type="ARBA" id="ARBA00023030"/>
    </source>
</evidence>
<evidence type="ECO:0000256" key="3">
    <source>
        <dbReference type="ARBA" id="ARBA00022473"/>
    </source>
</evidence>
<proteinExistence type="inferred from homology"/>
<dbReference type="GO" id="GO:0005576">
    <property type="term" value="C:extracellular region"/>
    <property type="evidence" value="ECO:0007669"/>
    <property type="project" value="UniProtKB-SubCell"/>
</dbReference>
<dbReference type="FunCoup" id="A0A7J7DWK3">
    <property type="interactions" value="140"/>
</dbReference>
<reference evidence="10 11" key="1">
    <citation type="journal article" date="2020" name="Nat. Commun.">
        <title>Genome of Tripterygium wilfordii and identification of cytochrome P450 involved in triptolide biosynthesis.</title>
        <authorList>
            <person name="Tu L."/>
            <person name="Su P."/>
            <person name="Zhang Z."/>
            <person name="Gao L."/>
            <person name="Wang J."/>
            <person name="Hu T."/>
            <person name="Zhou J."/>
            <person name="Zhang Y."/>
            <person name="Zhao Y."/>
            <person name="Liu Y."/>
            <person name="Song Y."/>
            <person name="Tong Y."/>
            <person name="Lu Y."/>
            <person name="Yang J."/>
            <person name="Xu C."/>
            <person name="Jia M."/>
            <person name="Peters R.J."/>
            <person name="Huang L."/>
            <person name="Gao W."/>
        </authorList>
    </citation>
    <scope>NUCLEOTIDE SEQUENCE [LARGE SCALE GENOMIC DNA]</scope>
    <source>
        <strain evidence="11">cv. XIE 37</strain>
        <tissue evidence="10">Leaf</tissue>
    </source>
</reference>
<keyword evidence="7 9" id="KW-0221">Differentiation</keyword>
<evidence type="ECO:0000256" key="5">
    <source>
        <dbReference type="ARBA" id="ARBA00022641"/>
    </source>
</evidence>
<dbReference type="PANTHER" id="PTHR33285:SF33">
    <property type="entry name" value="PHYTOSULFOKINE"/>
    <property type="match status" value="1"/>
</dbReference>
<keyword evidence="4 9" id="KW-0964">Secreted</keyword>
<dbReference type="Pfam" id="PF06404">
    <property type="entry name" value="PSK"/>
    <property type="match status" value="1"/>
</dbReference>
<keyword evidence="5 9" id="KW-0765">Sulfation</keyword>
<comment type="caution">
    <text evidence="10">The sequence shown here is derived from an EMBL/GenBank/DDBJ whole genome shotgun (WGS) entry which is preliminary data.</text>
</comment>
<dbReference type="PANTHER" id="PTHR33285">
    <property type="entry name" value="PHYTOSULFOKINES 3"/>
    <property type="match status" value="1"/>
</dbReference>
<gene>
    <name evidence="10" type="ORF">HS088_TW03G00813</name>
</gene>
<evidence type="ECO:0000313" key="11">
    <source>
        <dbReference type="Proteomes" id="UP000593562"/>
    </source>
</evidence>
<evidence type="ECO:0000256" key="6">
    <source>
        <dbReference type="ARBA" id="ARBA00022729"/>
    </source>
</evidence>
<organism evidence="10 11">
    <name type="scientific">Tripterygium wilfordii</name>
    <name type="common">Thunder God vine</name>
    <dbReference type="NCBI Taxonomy" id="458696"/>
    <lineage>
        <taxon>Eukaryota</taxon>
        <taxon>Viridiplantae</taxon>
        <taxon>Streptophyta</taxon>
        <taxon>Embryophyta</taxon>
        <taxon>Tracheophyta</taxon>
        <taxon>Spermatophyta</taxon>
        <taxon>Magnoliopsida</taxon>
        <taxon>eudicotyledons</taxon>
        <taxon>Gunneridae</taxon>
        <taxon>Pentapetalae</taxon>
        <taxon>rosids</taxon>
        <taxon>fabids</taxon>
        <taxon>Celastrales</taxon>
        <taxon>Celastraceae</taxon>
        <taxon>Tripterygium</taxon>
    </lineage>
</organism>
<evidence type="ECO:0000313" key="10">
    <source>
        <dbReference type="EMBL" id="KAF5750476.1"/>
    </source>
</evidence>
<evidence type="ECO:0000256" key="1">
    <source>
        <dbReference type="ARBA" id="ARBA00004613"/>
    </source>
</evidence>
<evidence type="ECO:0000256" key="9">
    <source>
        <dbReference type="RuleBase" id="RU368031"/>
    </source>
</evidence>
<dbReference type="Proteomes" id="UP000593562">
    <property type="component" value="Unassembled WGS sequence"/>
</dbReference>
<comment type="PTM">
    <text evidence="9">Sulfation is important for activity and for the binding to a putative membrane receptor.</text>
</comment>
<comment type="similarity">
    <text evidence="2 9">Belongs to the phytosulfokine family.</text>
</comment>
<keyword evidence="6 9" id="KW-0732">Signal</keyword>
<dbReference type="GO" id="GO:0030154">
    <property type="term" value="P:cell differentiation"/>
    <property type="evidence" value="ECO:0007669"/>
    <property type="project" value="UniProtKB-UniRule"/>
</dbReference>
<keyword evidence="3 9" id="KW-0217">Developmental protein</keyword>
<comment type="function">
    <text evidence="9">Promotes plant cell differentiation, organogenesis and somatic embryogenesis as well as cell proliferation.</text>
</comment>
<evidence type="ECO:0000256" key="7">
    <source>
        <dbReference type="ARBA" id="ARBA00022782"/>
    </source>
</evidence>
<dbReference type="AlphaFoldDB" id="A0A7J7DWK3"/>
<dbReference type="InParanoid" id="A0A7J7DWK3"/>
<feature type="chain" id="PRO_5031596015" description="Phytosulfokine" evidence="9">
    <location>
        <begin position="26"/>
        <end position="91"/>
    </location>
</feature>
<feature type="signal peptide" evidence="9">
    <location>
        <begin position="1"/>
        <end position="25"/>
    </location>
</feature>
<dbReference type="OrthoDB" id="1914102at2759"/>
<comment type="PTM">
    <text evidence="9">PSK-alpha is produced by endopeptidase digestion. PSK-beta is produced from PSK-alpha by exopeptidase digestion.</text>
</comment>
<dbReference type="GO" id="GO:0008083">
    <property type="term" value="F:growth factor activity"/>
    <property type="evidence" value="ECO:0007669"/>
    <property type="project" value="UniProtKB-UniRule"/>
</dbReference>
<accession>A0A7J7DWK3</accession>
<name>A0A7J7DWK3_TRIWF</name>
<sequence>MKKQNSHVFLISLFVLLLIVSSASARLLVPKLGAVQETKSYEIDPKETDTEHLTNLMGSEEFCAEKDEGCLEGRMLADAHLDYIYTQHHKP</sequence>
<keyword evidence="11" id="KW-1185">Reference proteome</keyword>
<dbReference type="EMBL" id="JAAARO010000003">
    <property type="protein sequence ID" value="KAF5750476.1"/>
    <property type="molecule type" value="Genomic_DNA"/>
</dbReference>
<evidence type="ECO:0000256" key="2">
    <source>
        <dbReference type="ARBA" id="ARBA00010781"/>
    </source>
</evidence>
<keyword evidence="8 9" id="KW-0339">Growth factor</keyword>
<dbReference type="InterPro" id="IPR009438">
    <property type="entry name" value="Phytosulfokine"/>
</dbReference>
<evidence type="ECO:0000256" key="4">
    <source>
        <dbReference type="ARBA" id="ARBA00022525"/>
    </source>
</evidence>
<dbReference type="GO" id="GO:0008283">
    <property type="term" value="P:cell population proliferation"/>
    <property type="evidence" value="ECO:0007669"/>
    <property type="project" value="UniProtKB-UniRule"/>
</dbReference>
<comment type="subcellular location">
    <subcellularLocation>
        <location evidence="1 9">Secreted</location>
    </subcellularLocation>
</comment>